<evidence type="ECO:0000256" key="2">
    <source>
        <dbReference type="ARBA" id="ARBA00023015"/>
    </source>
</evidence>
<evidence type="ECO:0000313" key="6">
    <source>
        <dbReference type="EMBL" id="NLR74429.1"/>
    </source>
</evidence>
<evidence type="ECO:0000313" key="7">
    <source>
        <dbReference type="Proteomes" id="UP000587991"/>
    </source>
</evidence>
<protein>
    <submittedName>
        <fullName evidence="6">LysR family transcriptional regulator</fullName>
    </submittedName>
</protein>
<proteinExistence type="inferred from homology"/>
<dbReference type="Gene3D" id="1.10.10.10">
    <property type="entry name" value="Winged helix-like DNA-binding domain superfamily/Winged helix DNA-binding domain"/>
    <property type="match status" value="1"/>
</dbReference>
<dbReference type="InterPro" id="IPR000847">
    <property type="entry name" value="LysR_HTH_N"/>
</dbReference>
<dbReference type="CDD" id="cd08422">
    <property type="entry name" value="PBP2_CrgA_like"/>
    <property type="match status" value="1"/>
</dbReference>
<keyword evidence="3" id="KW-0238">DNA-binding</keyword>
<evidence type="ECO:0000259" key="5">
    <source>
        <dbReference type="PROSITE" id="PS50931"/>
    </source>
</evidence>
<name>A0A847SAS0_9NEIS</name>
<keyword evidence="2" id="KW-0805">Transcription regulation</keyword>
<evidence type="ECO:0000256" key="1">
    <source>
        <dbReference type="ARBA" id="ARBA00009437"/>
    </source>
</evidence>
<dbReference type="SUPFAM" id="SSF46785">
    <property type="entry name" value="Winged helix' DNA-binding domain"/>
    <property type="match status" value="1"/>
</dbReference>
<dbReference type="Pfam" id="PF03466">
    <property type="entry name" value="LysR_substrate"/>
    <property type="match status" value="1"/>
</dbReference>
<dbReference type="Gene3D" id="3.40.190.290">
    <property type="match status" value="1"/>
</dbReference>
<comment type="similarity">
    <text evidence="1">Belongs to the LysR transcriptional regulatory family.</text>
</comment>
<dbReference type="InterPro" id="IPR005119">
    <property type="entry name" value="LysR_subst-bd"/>
</dbReference>
<sequence>MLTLQALQLFVHVAEHGSFASAASRFGLTPSTVTRQIQQLEQQLDSRLLHRSTRSVALTEAGRHFLPHALAMLDAFESGSAVLNRFAQQPSGILRMTAPHTLTNLYLAPALPSFLERYPQVKLDLQQTDDYINLIEAGFDLGIRQGTLYDSTVVARPLFHFERILCASPQYLARYGQPRQPADLEQHNCIPYNRGNRDMVWQFQKGQRRERITPSGNMQSNCTETLRSMTLAGMGICRFVERLVAADLGAGRLVRVLPDWQSVVDDQLDTLFAVYPQRRMLSSKVAAFLDHLQQWLQTHTTSGSA</sequence>
<dbReference type="InterPro" id="IPR036388">
    <property type="entry name" value="WH-like_DNA-bd_sf"/>
</dbReference>
<feature type="domain" description="HTH lysR-type" evidence="5">
    <location>
        <begin position="2"/>
        <end position="59"/>
    </location>
</feature>
<dbReference type="EMBL" id="JABAIM010000001">
    <property type="protein sequence ID" value="NLR74429.1"/>
    <property type="molecule type" value="Genomic_DNA"/>
</dbReference>
<reference evidence="6 7" key="1">
    <citation type="submission" date="2020-04" db="EMBL/GenBank/DDBJ databases">
        <title>Draft genome of Leeia sp. IMCC25680.</title>
        <authorList>
            <person name="Song J."/>
            <person name="Cho J.-C."/>
        </authorList>
    </citation>
    <scope>NUCLEOTIDE SEQUENCE [LARGE SCALE GENOMIC DNA]</scope>
    <source>
        <strain evidence="6 7">IMCC25680</strain>
    </source>
</reference>
<evidence type="ECO:0000256" key="3">
    <source>
        <dbReference type="ARBA" id="ARBA00023125"/>
    </source>
</evidence>
<dbReference type="PANTHER" id="PTHR30537">
    <property type="entry name" value="HTH-TYPE TRANSCRIPTIONAL REGULATOR"/>
    <property type="match status" value="1"/>
</dbReference>
<accession>A0A847SAS0</accession>
<dbReference type="PANTHER" id="PTHR30537:SF5">
    <property type="entry name" value="HTH-TYPE TRANSCRIPTIONAL ACTIVATOR TTDR-RELATED"/>
    <property type="match status" value="1"/>
</dbReference>
<evidence type="ECO:0000256" key="4">
    <source>
        <dbReference type="ARBA" id="ARBA00023163"/>
    </source>
</evidence>
<dbReference type="FunFam" id="1.10.10.10:FF:000001">
    <property type="entry name" value="LysR family transcriptional regulator"/>
    <property type="match status" value="1"/>
</dbReference>
<organism evidence="6 7">
    <name type="scientific">Leeia aquatica</name>
    <dbReference type="NCBI Taxonomy" id="2725557"/>
    <lineage>
        <taxon>Bacteria</taxon>
        <taxon>Pseudomonadati</taxon>
        <taxon>Pseudomonadota</taxon>
        <taxon>Betaproteobacteria</taxon>
        <taxon>Neisseriales</taxon>
        <taxon>Leeiaceae</taxon>
        <taxon>Leeia</taxon>
    </lineage>
</organism>
<dbReference type="RefSeq" id="WP_168876043.1">
    <property type="nucleotide sequence ID" value="NZ_JABAIM010000001.1"/>
</dbReference>
<comment type="caution">
    <text evidence="6">The sequence shown here is derived from an EMBL/GenBank/DDBJ whole genome shotgun (WGS) entry which is preliminary data.</text>
</comment>
<dbReference type="InterPro" id="IPR058163">
    <property type="entry name" value="LysR-type_TF_proteobact-type"/>
</dbReference>
<dbReference type="InterPro" id="IPR036390">
    <property type="entry name" value="WH_DNA-bd_sf"/>
</dbReference>
<dbReference type="GO" id="GO:0003700">
    <property type="term" value="F:DNA-binding transcription factor activity"/>
    <property type="evidence" value="ECO:0007669"/>
    <property type="project" value="InterPro"/>
</dbReference>
<dbReference type="GO" id="GO:0043565">
    <property type="term" value="F:sequence-specific DNA binding"/>
    <property type="evidence" value="ECO:0007669"/>
    <property type="project" value="TreeGrafter"/>
</dbReference>
<gene>
    <name evidence="6" type="ORF">HF682_04595</name>
</gene>
<dbReference type="PROSITE" id="PS50931">
    <property type="entry name" value="HTH_LYSR"/>
    <property type="match status" value="1"/>
</dbReference>
<dbReference type="Proteomes" id="UP000587991">
    <property type="component" value="Unassembled WGS sequence"/>
</dbReference>
<dbReference type="Pfam" id="PF00126">
    <property type="entry name" value="HTH_1"/>
    <property type="match status" value="1"/>
</dbReference>
<keyword evidence="7" id="KW-1185">Reference proteome</keyword>
<dbReference type="AlphaFoldDB" id="A0A847SAS0"/>
<dbReference type="GO" id="GO:0006351">
    <property type="term" value="P:DNA-templated transcription"/>
    <property type="evidence" value="ECO:0007669"/>
    <property type="project" value="TreeGrafter"/>
</dbReference>
<keyword evidence="4" id="KW-0804">Transcription</keyword>
<dbReference type="SUPFAM" id="SSF53850">
    <property type="entry name" value="Periplasmic binding protein-like II"/>
    <property type="match status" value="1"/>
</dbReference>
<dbReference type="FunFam" id="3.40.190.290:FF:000001">
    <property type="entry name" value="Transcriptional regulator, LysR family"/>
    <property type="match status" value="1"/>
</dbReference>